<dbReference type="PANTHER" id="PTHR37079:SF4">
    <property type="entry name" value="SERINE_THREONINE-PROTEIN KINASE ATM"/>
    <property type="match status" value="1"/>
</dbReference>
<keyword evidence="6" id="KW-1185">Reference proteome</keyword>
<dbReference type="Proteomes" id="UP001432322">
    <property type="component" value="Unassembled WGS sequence"/>
</dbReference>
<name>A0AAV5WJQ3_9BILA</name>
<accession>A0AAV5WJQ3</accession>
<dbReference type="GO" id="GO:0006974">
    <property type="term" value="P:DNA damage response"/>
    <property type="evidence" value="ECO:0007669"/>
    <property type="project" value="InterPro"/>
</dbReference>
<keyword evidence="2" id="KW-0418">Kinase</keyword>
<feature type="compositionally biased region" description="Low complexity" evidence="3">
    <location>
        <begin position="524"/>
        <end position="533"/>
    </location>
</feature>
<evidence type="ECO:0000313" key="6">
    <source>
        <dbReference type="Proteomes" id="UP001432322"/>
    </source>
</evidence>
<evidence type="ECO:0000313" key="5">
    <source>
        <dbReference type="EMBL" id="GMT30959.1"/>
    </source>
</evidence>
<proteinExistence type="predicted"/>
<dbReference type="Pfam" id="PF00454">
    <property type="entry name" value="PI3_PI4_kinase"/>
    <property type="match status" value="1"/>
</dbReference>
<dbReference type="GO" id="GO:0004674">
    <property type="term" value="F:protein serine/threonine kinase activity"/>
    <property type="evidence" value="ECO:0007669"/>
    <property type="project" value="InterPro"/>
</dbReference>
<dbReference type="InterPro" id="IPR000403">
    <property type="entry name" value="PI3/4_kinase_cat_dom"/>
</dbReference>
<dbReference type="SUPFAM" id="SSF56112">
    <property type="entry name" value="Protein kinase-like (PK-like)"/>
    <property type="match status" value="1"/>
</dbReference>
<dbReference type="SMART" id="SM00146">
    <property type="entry name" value="PI3Kc"/>
    <property type="match status" value="1"/>
</dbReference>
<feature type="non-terminal residue" evidence="5">
    <location>
        <position position="2478"/>
    </location>
</feature>
<keyword evidence="1" id="KW-0808">Transferase</keyword>
<feature type="region of interest" description="Disordered" evidence="3">
    <location>
        <begin position="518"/>
        <end position="545"/>
    </location>
</feature>
<sequence length="2478" mass="282653">MIRDVTDLLDGFAELRKKAVLVNRRKAIFDNSHAFLTNNLTSILNGETTGYDGSQLIQDLVHLALQELDRSNKGPFKRDAFDLAVKFIPKAILADSIEAEDVIVIQWYNKIGSSSFDDVFIEPVLPCLQAYFQTVTPTDIRGDHVVETWKDLWSRVNKLHSMDHYSTYLSNLINCLLAMFKIAKQTQLADSPWNTVTAVIDGLGLRKGESRMWLRNRPMSVCEVLVFMRILLHEWGFTYRVQLIESMESMIKSIATAVEYTEKMAQWSEPWSEIKETSSAQEHAWLLLEEYSALAAPKACPIHVPSSVTPTDFVICELVDHLVVKYAKCSTSSDCPPLSAAACRLAARAMVVQHRLRKNGSIDDEGAAAAGAAGCSTQLASFTKMKVASQYGTQFASQFSSQMGTQQSSQWSTQRIVNRRKRKKEVKMLQTMAALDFFTLLDYCTPHARSNSIPIEWMRYVVECLTQVFRNHMEDLGSDAADLIQMTIASTKEIRREELIPAVARLLTTIMEKREVVDKEESCSESSAPSTSRRPSKGGGPNSDGAVISELWSRAHSWTHMTTCFDEATRLLVECDRWLLAHEEVSMLSPELRWSKLIEVLKPAPLSSAVAVDLLEHLIASYEFDENGRLEEHEEKHKGKDWPFRRELVDWLLMRSSSLQIASAIVCLCSYFPRRVKKKEVDRSSNPWVNQECRMQKLVRTQFDEPPREEEKDTRPDTLIAEMVEEVVEAMGRDSLDDMSALRRLCVLQRLTTRVKRGRRTEEPASSSDVLSESILSVRREMEVDGMEALAESRWESCQWLESYGVNAIDATTLLRHLQHEDIVDELPDMVFSSLVHRIEHEGNERDRRALTALCAVMKQFMMDHPEPEKLVSAIESIKSCTDLTLVDHTMNRLGDALEKLAEAAESVMDVQTMIYTYGHMVQPATRARLIDKMTRLVDDEKEEEDEGMTFAHNMELMIIAHYAMEIPLEYAMLEMDRSDVVERVLTQDSLVSRLQLESDNRGEMTGECEELVKACLSPGRWEDHSDTVRIVARWPLFFKRCLSSLPLLGAIMDEMAAAIDIDTVIKKEIKEEDEMEDDDNCGGHKDYIDLENIWSPMHREISRITASLRLKEERIDQQFSCSMDDSSLPTALLLPRSEWKILFREWNGTQQSHAVKILVEYGKRCTDFGLELRFLQMIEHLMAQSCMENSPYRLMLEALAEEALWSIHSRCSGRSTDFIRADAQWKRIRNRIRPTFSPSHFRLLPILKEQQPRTFGDADFDPENLSSLICTSDWWSHTARVWEETAAEAAVNGDWTKLADLRCELISAYRLLHEARCVPHSAATVLPQIAERGGEMTRSNFDADSFTGWLGLHIELWCYGKRFKDASPEEIDVIMSVYEQQPVGNRRSGEEEGWRRCEDEHEVITRLLQLASNAATSAEWKTLLSRMTTVLPAMNLHFECLPFIVALSPAEEAIETILLASTDLLHMKDEEERSESRRKRKRDGEGEKRVGDVAVLIEESLNVVGISILSKVCEDNGRDAEQPLLDLAKLSIDSGVMNLARICTDLAAESSLPNRPLFLFDPTFPLPDCLEETRKAAVIATRDAVTARSLRSSTQAQDEIRRILAESRYDWHLSTSKEARSALDESTEEYLLRFTVWSSFSKKLGRNEDSLNGSIVLMEKDKEGCGRVVKRLRNIISSRLSSTHNLLSKEVENDVKCSRLLNIFEEKDESPLPLPLLSDSAPSISSHWDEDCLLRVNVALARWKRREEGQQRISEIPKTSLRDRTHEKVERAVKHLESIKAYKPALRLLSQWSNVAECTRVKGMVKLDEARIRVQMGEDYVALHEIGEMRRETDGEGKGEMLARAAFLEAEIALEETRNREKSRRIVKEALFLLPPFAQCARNSREYELLHGAHRRLFEQTAKILEETQTIIESRGFMMKREAIEKWTKQLEEIKDRRLEADRKMQVRLEREIACEMEEIGRMESRMAQLATECIVAGLDALKTSPNTKSETSAEILFPLLDVLFKYGQTPEVGVIVKDHITSSSCEYFVQGIGHIVGHVFNDTPITKPLRLLLVKLVMIYPFHTVPRLLFYDEEGGHEEANIKDIIEFAVKKRPEVKEKVEKMRRVQRMFREFTAGDMNDRTMFTRGLVNGKECYRMNAQKVSLYRDQQELRHVPIPTVHLEASQSIESVPHIVSVCDIFDRADGLSAPKVLTVRTSDGEERRIICKKEDVRQDTMVEHLFEVINSILKKMNGGRIHQEMRTYKVVPLDINNGLIEFCGGTISLKQLLCGMDRESGLHREIHPDDISGKEACIMMGNACQAEKVEVFKKVCERLRPVFRHYFYKAYGSPREWSERLNSYRRSLATWSIVCYVVGLGDRHASNVLFEPSTAKFVHIDLGMILEYSKRSLPVPERVPFRLTRDLVDPLIGDALDGHFTQIAVDTMVSLRKKSSVLLGIASAILRETMTNFEEATPSKESSLISKAAIGRLRDKLAGTD</sequence>
<protein>
    <recommendedName>
        <fullName evidence="4">PI3K/PI4K catalytic domain-containing protein</fullName>
    </recommendedName>
</protein>
<evidence type="ECO:0000256" key="3">
    <source>
        <dbReference type="SAM" id="MobiDB-lite"/>
    </source>
</evidence>
<dbReference type="EMBL" id="BTSY01000005">
    <property type="protein sequence ID" value="GMT30959.1"/>
    <property type="molecule type" value="Genomic_DNA"/>
</dbReference>
<dbReference type="PANTHER" id="PTHR37079">
    <property type="entry name" value="SERINE/THREONINE-PROTEIN KINASE ATM"/>
    <property type="match status" value="1"/>
</dbReference>
<dbReference type="Gene3D" id="3.30.1010.10">
    <property type="entry name" value="Phosphatidylinositol 3-kinase Catalytic Subunit, Chain A, domain 4"/>
    <property type="match status" value="1"/>
</dbReference>
<evidence type="ECO:0000259" key="4">
    <source>
        <dbReference type="PROSITE" id="PS50290"/>
    </source>
</evidence>
<comment type="caution">
    <text evidence="5">The sequence shown here is derived from an EMBL/GenBank/DDBJ whole genome shotgun (WGS) entry which is preliminary data.</text>
</comment>
<dbReference type="Gene3D" id="1.10.1070.11">
    <property type="entry name" value="Phosphatidylinositol 3-/4-kinase, catalytic domain"/>
    <property type="match status" value="1"/>
</dbReference>
<dbReference type="PROSITE" id="PS50290">
    <property type="entry name" value="PI3_4_KINASE_3"/>
    <property type="match status" value="1"/>
</dbReference>
<evidence type="ECO:0000256" key="2">
    <source>
        <dbReference type="ARBA" id="ARBA00022777"/>
    </source>
</evidence>
<dbReference type="InterPro" id="IPR018936">
    <property type="entry name" value="PI3/4_kinase_CS"/>
</dbReference>
<organism evidence="5 6">
    <name type="scientific">Pristionchus fissidentatus</name>
    <dbReference type="NCBI Taxonomy" id="1538716"/>
    <lineage>
        <taxon>Eukaryota</taxon>
        <taxon>Metazoa</taxon>
        <taxon>Ecdysozoa</taxon>
        <taxon>Nematoda</taxon>
        <taxon>Chromadorea</taxon>
        <taxon>Rhabditida</taxon>
        <taxon>Rhabditina</taxon>
        <taxon>Diplogasteromorpha</taxon>
        <taxon>Diplogasteroidea</taxon>
        <taxon>Neodiplogasteridae</taxon>
        <taxon>Pristionchus</taxon>
    </lineage>
</organism>
<dbReference type="InterPro" id="IPR038980">
    <property type="entry name" value="ATM_plant"/>
</dbReference>
<feature type="domain" description="PI3K/PI4K catalytic" evidence="4">
    <location>
        <begin position="2178"/>
        <end position="2478"/>
    </location>
</feature>
<reference evidence="5" key="1">
    <citation type="submission" date="2023-10" db="EMBL/GenBank/DDBJ databases">
        <title>Genome assembly of Pristionchus species.</title>
        <authorList>
            <person name="Yoshida K."/>
            <person name="Sommer R.J."/>
        </authorList>
    </citation>
    <scope>NUCLEOTIDE SEQUENCE</scope>
    <source>
        <strain evidence="5">RS5133</strain>
    </source>
</reference>
<dbReference type="InterPro" id="IPR036940">
    <property type="entry name" value="PI3/4_kinase_cat_sf"/>
</dbReference>
<evidence type="ECO:0000256" key="1">
    <source>
        <dbReference type="ARBA" id="ARBA00022679"/>
    </source>
</evidence>
<gene>
    <name evidence="5" type="ORF">PFISCL1PPCAC_22256</name>
</gene>
<dbReference type="InterPro" id="IPR011009">
    <property type="entry name" value="Kinase-like_dom_sf"/>
</dbReference>
<dbReference type="PROSITE" id="PS00916">
    <property type="entry name" value="PI3_4_KINASE_2"/>
    <property type="match status" value="1"/>
</dbReference>